<comment type="catalytic activity">
    <reaction evidence="7">
        <text>[thioredoxin]-disulfide + L-methionine + H2O = L-methionine (S)-S-oxide + [thioredoxin]-dithiol</text>
        <dbReference type="Rhea" id="RHEA:19993"/>
        <dbReference type="Rhea" id="RHEA-COMP:10698"/>
        <dbReference type="Rhea" id="RHEA-COMP:10700"/>
        <dbReference type="ChEBI" id="CHEBI:15377"/>
        <dbReference type="ChEBI" id="CHEBI:29950"/>
        <dbReference type="ChEBI" id="CHEBI:50058"/>
        <dbReference type="ChEBI" id="CHEBI:57844"/>
        <dbReference type="ChEBI" id="CHEBI:58772"/>
        <dbReference type="EC" id="1.8.4.11"/>
    </reaction>
</comment>
<feature type="non-terminal residue" evidence="9">
    <location>
        <position position="129"/>
    </location>
</feature>
<evidence type="ECO:0000256" key="5">
    <source>
        <dbReference type="ARBA" id="ARBA00030643"/>
    </source>
</evidence>
<comment type="catalytic activity">
    <reaction evidence="6">
        <text>L-methionyl-[protein] + [thioredoxin]-disulfide + H2O = L-methionyl-(S)-S-oxide-[protein] + [thioredoxin]-dithiol</text>
        <dbReference type="Rhea" id="RHEA:14217"/>
        <dbReference type="Rhea" id="RHEA-COMP:10698"/>
        <dbReference type="Rhea" id="RHEA-COMP:10700"/>
        <dbReference type="Rhea" id="RHEA-COMP:12313"/>
        <dbReference type="Rhea" id="RHEA-COMP:12315"/>
        <dbReference type="ChEBI" id="CHEBI:15377"/>
        <dbReference type="ChEBI" id="CHEBI:16044"/>
        <dbReference type="ChEBI" id="CHEBI:29950"/>
        <dbReference type="ChEBI" id="CHEBI:44120"/>
        <dbReference type="ChEBI" id="CHEBI:50058"/>
        <dbReference type="EC" id="1.8.4.11"/>
    </reaction>
</comment>
<evidence type="ECO:0000256" key="2">
    <source>
        <dbReference type="ARBA" id="ARBA00012502"/>
    </source>
</evidence>
<evidence type="ECO:0000313" key="9">
    <source>
        <dbReference type="EMBL" id="CAJ1407290.1"/>
    </source>
</evidence>
<accession>A0AA36JJB7</accession>
<dbReference type="InterPro" id="IPR050162">
    <property type="entry name" value="MsrA_MetSO_reductase"/>
</dbReference>
<comment type="similarity">
    <text evidence="1">Belongs to the MsrA Met sulfoxide reductase family.</text>
</comment>
<dbReference type="SUPFAM" id="SSF55068">
    <property type="entry name" value="Peptide methionine sulfoxide reductase"/>
    <property type="match status" value="1"/>
</dbReference>
<evidence type="ECO:0000256" key="1">
    <source>
        <dbReference type="ARBA" id="ARBA00005591"/>
    </source>
</evidence>
<dbReference type="PANTHER" id="PTHR42799">
    <property type="entry name" value="MITOCHONDRIAL PEPTIDE METHIONINE SULFOXIDE REDUCTASE"/>
    <property type="match status" value="1"/>
</dbReference>
<evidence type="ECO:0000256" key="7">
    <source>
        <dbReference type="ARBA" id="ARBA00048782"/>
    </source>
</evidence>
<name>A0AA36JJB7_9DINO</name>
<evidence type="ECO:0000259" key="8">
    <source>
        <dbReference type="Pfam" id="PF01625"/>
    </source>
</evidence>
<dbReference type="Pfam" id="PF01625">
    <property type="entry name" value="PMSR"/>
    <property type="match status" value="1"/>
</dbReference>
<proteinExistence type="inferred from homology"/>
<dbReference type="GO" id="GO:0034599">
    <property type="term" value="P:cellular response to oxidative stress"/>
    <property type="evidence" value="ECO:0007669"/>
    <property type="project" value="TreeGrafter"/>
</dbReference>
<evidence type="ECO:0000313" key="10">
    <source>
        <dbReference type="Proteomes" id="UP001178507"/>
    </source>
</evidence>
<feature type="domain" description="Peptide methionine sulphoxide reductase MsrA" evidence="8">
    <location>
        <begin position="15"/>
        <end position="129"/>
    </location>
</feature>
<dbReference type="GO" id="GO:0008113">
    <property type="term" value="F:peptide-methionine (S)-S-oxide reductase activity"/>
    <property type="evidence" value="ECO:0007669"/>
    <property type="project" value="UniProtKB-EC"/>
</dbReference>
<keyword evidence="3" id="KW-0560">Oxidoreductase</keyword>
<dbReference type="GO" id="GO:0005737">
    <property type="term" value="C:cytoplasm"/>
    <property type="evidence" value="ECO:0007669"/>
    <property type="project" value="TreeGrafter"/>
</dbReference>
<keyword evidence="10" id="KW-1185">Reference proteome</keyword>
<evidence type="ECO:0000256" key="4">
    <source>
        <dbReference type="ARBA" id="ARBA00030273"/>
    </source>
</evidence>
<dbReference type="Proteomes" id="UP001178507">
    <property type="component" value="Unassembled WGS sequence"/>
</dbReference>
<dbReference type="EMBL" id="CAUJNA010003665">
    <property type="protein sequence ID" value="CAJ1407290.1"/>
    <property type="molecule type" value="Genomic_DNA"/>
</dbReference>
<dbReference type="EC" id="1.8.4.11" evidence="2"/>
<dbReference type="Gene3D" id="3.30.1060.10">
    <property type="entry name" value="Peptide methionine sulphoxide reductase MsrA"/>
    <property type="match status" value="1"/>
</dbReference>
<dbReference type="PANTHER" id="PTHR42799:SF2">
    <property type="entry name" value="MITOCHONDRIAL PEPTIDE METHIONINE SULFOXIDE REDUCTASE"/>
    <property type="match status" value="1"/>
</dbReference>
<reference evidence="9" key="1">
    <citation type="submission" date="2023-08" db="EMBL/GenBank/DDBJ databases">
        <authorList>
            <person name="Chen Y."/>
            <person name="Shah S."/>
            <person name="Dougan E. K."/>
            <person name="Thang M."/>
            <person name="Chan C."/>
        </authorList>
    </citation>
    <scope>NUCLEOTIDE SEQUENCE</scope>
</reference>
<sequence length="129" mass="14465">MATLPSTFTVTQFWVFDDVPGVVETKVGYTGGTNPSPSYGSVCRGDGHTEAVRVEYDPKEVSYQELLEKYWDQYVGPAAKCQYRSAIWVSDGEQKRLAEESVRQADASGRYEPLPVRVPVEPMKSWHDA</sequence>
<protein>
    <recommendedName>
        <fullName evidence="2">peptide-methionine (S)-S-oxide reductase</fullName>
        <ecNumber evidence="2">1.8.4.11</ecNumber>
    </recommendedName>
    <alternativeName>
        <fullName evidence="5">Peptide-methionine (S)-S-oxide reductase</fullName>
    </alternativeName>
    <alternativeName>
        <fullName evidence="4">Protein-methionine-S-oxide reductase</fullName>
    </alternativeName>
</protein>
<comment type="caution">
    <text evidence="9">The sequence shown here is derived from an EMBL/GenBank/DDBJ whole genome shotgun (WGS) entry which is preliminary data.</text>
</comment>
<gene>
    <name evidence="9" type="ORF">EVOR1521_LOCUS29025</name>
</gene>
<dbReference type="InterPro" id="IPR002569">
    <property type="entry name" value="Met_Sox_Rdtase_MsrA_dom"/>
</dbReference>
<evidence type="ECO:0000256" key="6">
    <source>
        <dbReference type="ARBA" id="ARBA00047806"/>
    </source>
</evidence>
<evidence type="ECO:0000256" key="3">
    <source>
        <dbReference type="ARBA" id="ARBA00023002"/>
    </source>
</evidence>
<dbReference type="InterPro" id="IPR036509">
    <property type="entry name" value="Met_Sox_Rdtase_MsrA_sf"/>
</dbReference>
<organism evidence="9 10">
    <name type="scientific">Effrenium voratum</name>
    <dbReference type="NCBI Taxonomy" id="2562239"/>
    <lineage>
        <taxon>Eukaryota</taxon>
        <taxon>Sar</taxon>
        <taxon>Alveolata</taxon>
        <taxon>Dinophyceae</taxon>
        <taxon>Suessiales</taxon>
        <taxon>Symbiodiniaceae</taxon>
        <taxon>Effrenium</taxon>
    </lineage>
</organism>
<dbReference type="AlphaFoldDB" id="A0AA36JJB7"/>